<dbReference type="SUPFAM" id="SSF46689">
    <property type="entry name" value="Homeodomain-like"/>
    <property type="match status" value="1"/>
</dbReference>
<dbReference type="PROSITE" id="PS01124">
    <property type="entry name" value="HTH_ARAC_FAMILY_2"/>
    <property type="match status" value="1"/>
</dbReference>
<dbReference type="InterPro" id="IPR020449">
    <property type="entry name" value="Tscrpt_reg_AraC-type_HTH"/>
</dbReference>
<protein>
    <recommendedName>
        <fullName evidence="4">HTH araC/xylS-type domain-containing protein</fullName>
    </recommendedName>
</protein>
<proteinExistence type="predicted"/>
<dbReference type="InterPro" id="IPR018060">
    <property type="entry name" value="HTH_AraC"/>
</dbReference>
<dbReference type="RefSeq" id="WP_354697777.1">
    <property type="nucleotide sequence ID" value="NZ_CP114014.1"/>
</dbReference>
<feature type="domain" description="HTH araC/xylS-type" evidence="4">
    <location>
        <begin position="202"/>
        <end position="306"/>
    </location>
</feature>
<keyword evidence="1" id="KW-0805">Transcription regulation</keyword>
<dbReference type="EMBL" id="CP114014">
    <property type="protein sequence ID" value="XAY06546.1"/>
    <property type="molecule type" value="Genomic_DNA"/>
</dbReference>
<dbReference type="PRINTS" id="PR00032">
    <property type="entry name" value="HTHARAC"/>
</dbReference>
<reference evidence="5" key="1">
    <citation type="submission" date="2022-12" db="EMBL/GenBank/DDBJ databases">
        <title>Paraconexibacter alkalitolerans sp. nov. and Baekduia alba sp. nov., isolated from soil and emended description of the genera Paraconexibacter (Chun et al., 2020) and Baekduia (An et al., 2020).</title>
        <authorList>
            <person name="Vieira S."/>
            <person name="Huber K.J."/>
            <person name="Geppert A."/>
            <person name="Wolf J."/>
            <person name="Neumann-Schaal M."/>
            <person name="Muesken M."/>
            <person name="Overmann J."/>
        </authorList>
    </citation>
    <scope>NUCLEOTIDE SEQUENCE</scope>
    <source>
        <strain evidence="5">AEG42_29</strain>
    </source>
</reference>
<accession>A0AAU7AXV3</accession>
<evidence type="ECO:0000256" key="3">
    <source>
        <dbReference type="ARBA" id="ARBA00023163"/>
    </source>
</evidence>
<dbReference type="InterPro" id="IPR018062">
    <property type="entry name" value="HTH_AraC-typ_CS"/>
</dbReference>
<dbReference type="PANTHER" id="PTHR46796:SF6">
    <property type="entry name" value="ARAC SUBFAMILY"/>
    <property type="match status" value="1"/>
</dbReference>
<evidence type="ECO:0000256" key="1">
    <source>
        <dbReference type="ARBA" id="ARBA00023015"/>
    </source>
</evidence>
<dbReference type="SMART" id="SM00342">
    <property type="entry name" value="HTH_ARAC"/>
    <property type="match status" value="1"/>
</dbReference>
<sequence>MYEVGAFRSSESASLGWESTVSMLHGAMRVRGRSGDAYAGSLVWQASPSYRVVRWRGAAEQLSREEAELSADPRATCEVLAPVHGVLRIESCGQRMEVVPGEMVLVPMDRPTICAHDDVCEAISFIAPAARVRSRQAVSDAVLRVDRRGGLGGVAWGTLGALVEQRETLDGPGFDAVCDRLLDLMVLGAAGADTGSVSAPHEELVAAVRREVRGRAGDVALDGAEVAAALGWSLRHVQSALARAGTTMTEVIRDERLDRARAVLADPGHHASISRVAAECGFSTHAMFSTAFRERFGMTPSEARPALR</sequence>
<keyword evidence="3" id="KW-0804">Transcription</keyword>
<gene>
    <name evidence="5" type="ORF">DSM112329_03417</name>
</gene>
<name>A0AAU7AXV3_9ACTN</name>
<dbReference type="GO" id="GO:0043565">
    <property type="term" value="F:sequence-specific DNA binding"/>
    <property type="evidence" value="ECO:0007669"/>
    <property type="project" value="InterPro"/>
</dbReference>
<dbReference type="InterPro" id="IPR050204">
    <property type="entry name" value="AraC_XylS_family_regulators"/>
</dbReference>
<evidence type="ECO:0000256" key="2">
    <source>
        <dbReference type="ARBA" id="ARBA00023125"/>
    </source>
</evidence>
<dbReference type="PROSITE" id="PS00041">
    <property type="entry name" value="HTH_ARAC_FAMILY_1"/>
    <property type="match status" value="1"/>
</dbReference>
<dbReference type="GO" id="GO:0003700">
    <property type="term" value="F:DNA-binding transcription factor activity"/>
    <property type="evidence" value="ECO:0007669"/>
    <property type="project" value="InterPro"/>
</dbReference>
<dbReference type="Pfam" id="PF12833">
    <property type="entry name" value="HTH_18"/>
    <property type="match status" value="1"/>
</dbReference>
<dbReference type="PANTHER" id="PTHR46796">
    <property type="entry name" value="HTH-TYPE TRANSCRIPTIONAL ACTIVATOR RHAS-RELATED"/>
    <property type="match status" value="1"/>
</dbReference>
<organism evidence="5">
    <name type="scientific">Paraconexibacter sp. AEG42_29</name>
    <dbReference type="NCBI Taxonomy" id="2997339"/>
    <lineage>
        <taxon>Bacteria</taxon>
        <taxon>Bacillati</taxon>
        <taxon>Actinomycetota</taxon>
        <taxon>Thermoleophilia</taxon>
        <taxon>Solirubrobacterales</taxon>
        <taxon>Paraconexibacteraceae</taxon>
        <taxon>Paraconexibacter</taxon>
    </lineage>
</organism>
<dbReference type="InterPro" id="IPR009057">
    <property type="entry name" value="Homeodomain-like_sf"/>
</dbReference>
<dbReference type="AlphaFoldDB" id="A0AAU7AXV3"/>
<evidence type="ECO:0000313" key="5">
    <source>
        <dbReference type="EMBL" id="XAY06546.1"/>
    </source>
</evidence>
<dbReference type="Gene3D" id="1.10.10.60">
    <property type="entry name" value="Homeodomain-like"/>
    <property type="match status" value="1"/>
</dbReference>
<keyword evidence="2" id="KW-0238">DNA-binding</keyword>
<evidence type="ECO:0000259" key="4">
    <source>
        <dbReference type="PROSITE" id="PS01124"/>
    </source>
</evidence>
<dbReference type="KEGG" id="parq:DSM112329_03417"/>